<gene>
    <name evidence="1" type="ORF">NM686_015220</name>
</gene>
<accession>A0ABY7GHJ4</accession>
<dbReference type="Proteomes" id="UP001162780">
    <property type="component" value="Chromosome"/>
</dbReference>
<keyword evidence="2" id="KW-1185">Reference proteome</keyword>
<name>A0ABY7GHJ4_9GAMM</name>
<protein>
    <submittedName>
        <fullName evidence="1">Uncharacterized protein</fullName>
    </submittedName>
</protein>
<proteinExistence type="predicted"/>
<sequence length="81" mass="8753">MDKQILQNATAKLGAAMDKLEFSSLTPEDAESIRDMVADARNSIAILSDFEPDTGEFSVLLKTADLIEKAVNAADDSTTYL</sequence>
<dbReference type="RefSeq" id="WP_255188708.1">
    <property type="nucleotide sequence ID" value="NZ_CP113517.1"/>
</dbReference>
<evidence type="ECO:0000313" key="1">
    <source>
        <dbReference type="EMBL" id="WAR43721.1"/>
    </source>
</evidence>
<reference evidence="1" key="1">
    <citation type="submission" date="2022-11" db="EMBL/GenBank/DDBJ databases">
        <title>Methylomonas rapida sp. nov., Carotenoid-Producing Obligate Methanotrophs with High Growth Characteristics and Biotechnological Potential.</title>
        <authorList>
            <person name="Tikhonova E.N."/>
            <person name="Suleimanov R.Z."/>
            <person name="Miroshnikov K."/>
            <person name="Oshkin I.Y."/>
            <person name="Belova S.E."/>
            <person name="Danilova O.V."/>
            <person name="Ashikhmin A."/>
            <person name="Konopkin A."/>
            <person name="But S.Y."/>
            <person name="Khmelenina V.N."/>
            <person name="Kuznetsov N."/>
            <person name="Pimenov N.V."/>
            <person name="Dedysh S.N."/>
        </authorList>
    </citation>
    <scope>NUCLEOTIDE SEQUENCE</scope>
    <source>
        <strain evidence="1">MP1</strain>
    </source>
</reference>
<evidence type="ECO:0000313" key="2">
    <source>
        <dbReference type="Proteomes" id="UP001162780"/>
    </source>
</evidence>
<dbReference type="EMBL" id="CP113517">
    <property type="protein sequence ID" value="WAR43721.1"/>
    <property type="molecule type" value="Genomic_DNA"/>
</dbReference>
<organism evidence="1 2">
    <name type="scientific">Methylomonas rapida</name>
    <dbReference type="NCBI Taxonomy" id="2963939"/>
    <lineage>
        <taxon>Bacteria</taxon>
        <taxon>Pseudomonadati</taxon>
        <taxon>Pseudomonadota</taxon>
        <taxon>Gammaproteobacteria</taxon>
        <taxon>Methylococcales</taxon>
        <taxon>Methylococcaceae</taxon>
        <taxon>Methylomonas</taxon>
    </lineage>
</organism>